<feature type="domain" description="AB hydrolase-1" evidence="1">
    <location>
        <begin position="29"/>
        <end position="140"/>
    </location>
</feature>
<dbReference type="Proteomes" id="UP001144396">
    <property type="component" value="Unassembled WGS sequence"/>
</dbReference>
<comment type="caution">
    <text evidence="2">The sequence shown here is derived from an EMBL/GenBank/DDBJ whole genome shotgun (WGS) entry which is preliminary data.</text>
</comment>
<reference evidence="2" key="1">
    <citation type="submission" date="2022-12" db="EMBL/GenBank/DDBJ databases">
        <title>Reference genome sequencing for broad-spectrum identification of bacterial and archaeal isolates by mass spectrometry.</title>
        <authorList>
            <person name="Sekiguchi Y."/>
            <person name="Tourlousse D.M."/>
        </authorList>
    </citation>
    <scope>NUCLEOTIDE SEQUENCE</scope>
    <source>
        <strain evidence="2">14</strain>
    </source>
</reference>
<dbReference type="PANTHER" id="PTHR43194:SF2">
    <property type="entry name" value="PEROXISOMAL MEMBRANE PROTEIN LPX1"/>
    <property type="match status" value="1"/>
</dbReference>
<keyword evidence="3" id="KW-1185">Reference proteome</keyword>
<evidence type="ECO:0000259" key="1">
    <source>
        <dbReference type="Pfam" id="PF00561"/>
    </source>
</evidence>
<dbReference type="PANTHER" id="PTHR43194">
    <property type="entry name" value="HYDROLASE ALPHA/BETA FOLD FAMILY"/>
    <property type="match status" value="1"/>
</dbReference>
<dbReference type="SUPFAM" id="SSF53474">
    <property type="entry name" value="alpha/beta-Hydrolases"/>
    <property type="match status" value="1"/>
</dbReference>
<dbReference type="Gene3D" id="3.40.50.1820">
    <property type="entry name" value="alpha/beta hydrolase"/>
    <property type="match status" value="1"/>
</dbReference>
<dbReference type="InterPro" id="IPR000073">
    <property type="entry name" value="AB_hydrolase_1"/>
</dbReference>
<dbReference type="RefSeq" id="WP_281882226.1">
    <property type="nucleotide sequence ID" value="NZ_BSDP01000001.1"/>
</dbReference>
<organism evidence="2 3">
    <name type="scientific">Agromyces rhizosphaerae</name>
    <dbReference type="NCBI Taxonomy" id="88374"/>
    <lineage>
        <taxon>Bacteria</taxon>
        <taxon>Bacillati</taxon>
        <taxon>Actinomycetota</taxon>
        <taxon>Actinomycetes</taxon>
        <taxon>Micrococcales</taxon>
        <taxon>Microbacteriaceae</taxon>
        <taxon>Agromyces</taxon>
    </lineage>
</organism>
<dbReference type="Pfam" id="PF00561">
    <property type="entry name" value="Abhydrolase_1"/>
    <property type="match status" value="1"/>
</dbReference>
<gene>
    <name evidence="2" type="ORF">ARHIZOSPH14_04700</name>
</gene>
<protein>
    <recommendedName>
        <fullName evidence="1">AB hydrolase-1 domain-containing protein</fullName>
    </recommendedName>
</protein>
<evidence type="ECO:0000313" key="3">
    <source>
        <dbReference type="Proteomes" id="UP001144396"/>
    </source>
</evidence>
<dbReference type="AlphaFoldDB" id="A0A9W6CYK7"/>
<dbReference type="PRINTS" id="PR00111">
    <property type="entry name" value="ABHYDROLASE"/>
</dbReference>
<sequence>MHARTPKRREVRARDGARIACAVLDGTGPPIVLLHGLAGSGREFLPTARAFPERRVVLVDQRGHGASTTLPADVSREAFVDDVVRVIDAVGNSPVDLVGQSMGAHTAMLVAAARPDLVRHLVLLEGNEGGGTAEEHEALGDFLRSWPVPFAGREQAAKALGGGPLARAWAADLAATADGFVPRFDADVMVRAITAVATPRWDEWERVTAPTLVVYGRDGMFTEHQRASFAARGRDVARVDLSTGSHDAHLDAFDEWIRALAGFLA</sequence>
<name>A0A9W6CYK7_9MICO</name>
<dbReference type="InterPro" id="IPR050228">
    <property type="entry name" value="Carboxylesterase_BioH"/>
</dbReference>
<accession>A0A9W6CYK7</accession>
<proteinExistence type="predicted"/>
<dbReference type="GO" id="GO:0003824">
    <property type="term" value="F:catalytic activity"/>
    <property type="evidence" value="ECO:0007669"/>
    <property type="project" value="UniProtKB-ARBA"/>
</dbReference>
<dbReference type="EMBL" id="BSDP01000001">
    <property type="protein sequence ID" value="GLI26228.1"/>
    <property type="molecule type" value="Genomic_DNA"/>
</dbReference>
<evidence type="ECO:0000313" key="2">
    <source>
        <dbReference type="EMBL" id="GLI26228.1"/>
    </source>
</evidence>
<dbReference type="InterPro" id="IPR029058">
    <property type="entry name" value="AB_hydrolase_fold"/>
</dbReference>